<dbReference type="GO" id="GO:0004180">
    <property type="term" value="F:carboxypeptidase activity"/>
    <property type="evidence" value="ECO:0007669"/>
    <property type="project" value="UniProtKB-KW"/>
</dbReference>
<dbReference type="PANTHER" id="PTHR45712">
    <property type="entry name" value="AGAP008170-PA"/>
    <property type="match status" value="1"/>
</dbReference>
<dbReference type="Pfam" id="PF13855">
    <property type="entry name" value="LRR_8"/>
    <property type="match status" value="4"/>
</dbReference>
<dbReference type="InterPro" id="IPR003591">
    <property type="entry name" value="Leu-rich_rpt_typical-subtyp"/>
</dbReference>
<keyword evidence="3" id="KW-0677">Repeat</keyword>
<accession>A0AAV4WM56</accession>
<keyword evidence="8" id="KW-0121">Carboxypeptidase</keyword>
<evidence type="ECO:0000313" key="8">
    <source>
        <dbReference type="EMBL" id="GIY83408.1"/>
    </source>
</evidence>
<protein>
    <submittedName>
        <fullName evidence="8">Carboxypeptidase N subunit 2</fullName>
    </submittedName>
</protein>
<dbReference type="SMART" id="SM00369">
    <property type="entry name" value="LRR_TYP"/>
    <property type="match status" value="16"/>
</dbReference>
<evidence type="ECO:0000256" key="6">
    <source>
        <dbReference type="SAM" id="SignalP"/>
    </source>
</evidence>
<keyword evidence="5" id="KW-0812">Transmembrane</keyword>
<keyword evidence="8" id="KW-0378">Hydrolase</keyword>
<dbReference type="InterPro" id="IPR000372">
    <property type="entry name" value="LRRNT"/>
</dbReference>
<dbReference type="SUPFAM" id="SSF52058">
    <property type="entry name" value="L domain-like"/>
    <property type="match status" value="2"/>
</dbReference>
<feature type="transmembrane region" description="Helical" evidence="5">
    <location>
        <begin position="701"/>
        <end position="725"/>
    </location>
</feature>
<dbReference type="EMBL" id="BPLR01016380">
    <property type="protein sequence ID" value="GIY83408.1"/>
    <property type="molecule type" value="Genomic_DNA"/>
</dbReference>
<keyword evidence="5" id="KW-0472">Membrane</keyword>
<evidence type="ECO:0000256" key="5">
    <source>
        <dbReference type="SAM" id="Phobius"/>
    </source>
</evidence>
<sequence>MKFVAACCFMCIQIAAVIGKKALCPSSTACECNGSNGRVFVNCLRVANISQLRDVFGKHLNYAPVYIFRLKQCKAKFLPSPVFFNTTIRDVRTDCPFDRMDNNSLSSINSLKILSLYSSDFSRIPKAIGDLANLKQLLINDGRLYTLDTELQNMTQLRKIKLIHNHLRLVSNEAFLGNPNLRIVDLSHNKLVYLYPETFNKCRELTRVFLRKNFLKSIDGLFNNPNLIEINLRSNNLKSIDEAFQQEIKLEILDISENALHEVSESALNSNVKRLRILSMAHCQLNFLRAKIFHLLNKLEKIDLSFNKLESIPLEVFRNLHNLVEVDLRENKITYLNDVFIQNYRLEAVFLSDNNLRSINNLFRGLEYLSIVDLKSNKLQAITSEDFSTTPSLQSLRLTKNNINRIDFEAFTNLPELKNLTLDYNRLESLNGSLRDLRSLEILFLHGNKLRKIREFDMRNLRNLKRLNLRANNISSIHGAFRNQINLEVLTISENSLTTLSRITFPRNFRIKKLNVGANKWICDCRLLWILELKATRDLANLNDNCPNSCDCTCVAKEDQFFVRVDCSNRNLLQVPPVLPAQVGELHLQNNNLTSHLDLDIHSLEQLRYLNLEQNFLNEIDFYLPKNLRILKLAENKLTRFPSYFPKSISTWTLSGNPWICDCETIVDVNSTKCSYSEEKPELYGKIIHELTEYELCPEKLSLYIFLGVGLSVLTLSAIGSHLVYTRTDTT</sequence>
<keyword evidence="1" id="KW-0433">Leucine-rich repeat</keyword>
<dbReference type="Gene3D" id="3.80.10.10">
    <property type="entry name" value="Ribonuclease Inhibitor"/>
    <property type="match status" value="4"/>
</dbReference>
<evidence type="ECO:0000256" key="3">
    <source>
        <dbReference type="ARBA" id="ARBA00022737"/>
    </source>
</evidence>
<keyword evidence="9" id="KW-1185">Reference proteome</keyword>
<evidence type="ECO:0000259" key="7">
    <source>
        <dbReference type="SMART" id="SM00013"/>
    </source>
</evidence>
<evidence type="ECO:0000313" key="9">
    <source>
        <dbReference type="Proteomes" id="UP001054945"/>
    </source>
</evidence>
<dbReference type="SMART" id="SM00013">
    <property type="entry name" value="LRRNT"/>
    <property type="match status" value="1"/>
</dbReference>
<dbReference type="InterPro" id="IPR032675">
    <property type="entry name" value="LRR_dom_sf"/>
</dbReference>
<keyword evidence="4" id="KW-0325">Glycoprotein</keyword>
<proteinExistence type="predicted"/>
<feature type="signal peptide" evidence="6">
    <location>
        <begin position="1"/>
        <end position="19"/>
    </location>
</feature>
<evidence type="ECO:0000256" key="2">
    <source>
        <dbReference type="ARBA" id="ARBA00022729"/>
    </source>
</evidence>
<evidence type="ECO:0000256" key="1">
    <source>
        <dbReference type="ARBA" id="ARBA00022614"/>
    </source>
</evidence>
<keyword evidence="8" id="KW-0645">Protease</keyword>
<dbReference type="AlphaFoldDB" id="A0AAV4WM56"/>
<dbReference type="PANTHER" id="PTHR45712:SF22">
    <property type="entry name" value="INSULIN-LIKE GROWTH FACTOR-BINDING PROTEIN COMPLEX ACID LABILE SUBUNIT"/>
    <property type="match status" value="1"/>
</dbReference>
<dbReference type="InterPro" id="IPR050333">
    <property type="entry name" value="SLRP"/>
</dbReference>
<comment type="caution">
    <text evidence="8">The sequence shown here is derived from an EMBL/GenBank/DDBJ whole genome shotgun (WGS) entry which is preliminary data.</text>
</comment>
<gene>
    <name evidence="8" type="primary">Cpn2_1</name>
    <name evidence="8" type="ORF">CEXT_611521</name>
</gene>
<dbReference type="InterPro" id="IPR001611">
    <property type="entry name" value="Leu-rich_rpt"/>
</dbReference>
<name>A0AAV4WM56_CAEEX</name>
<evidence type="ECO:0000256" key="4">
    <source>
        <dbReference type="ARBA" id="ARBA00023180"/>
    </source>
</evidence>
<dbReference type="SMART" id="SM00364">
    <property type="entry name" value="LRR_BAC"/>
    <property type="match status" value="6"/>
</dbReference>
<feature type="domain" description="LRRNT" evidence="7">
    <location>
        <begin position="545"/>
        <end position="585"/>
    </location>
</feature>
<dbReference type="PROSITE" id="PS51450">
    <property type="entry name" value="LRR"/>
    <property type="match status" value="2"/>
</dbReference>
<keyword evidence="2 6" id="KW-0732">Signal</keyword>
<feature type="chain" id="PRO_5043450366" evidence="6">
    <location>
        <begin position="20"/>
        <end position="731"/>
    </location>
</feature>
<reference evidence="8 9" key="1">
    <citation type="submission" date="2021-06" db="EMBL/GenBank/DDBJ databases">
        <title>Caerostris extrusa draft genome.</title>
        <authorList>
            <person name="Kono N."/>
            <person name="Arakawa K."/>
        </authorList>
    </citation>
    <scope>NUCLEOTIDE SEQUENCE [LARGE SCALE GENOMIC DNA]</scope>
</reference>
<keyword evidence="5" id="KW-1133">Transmembrane helix</keyword>
<dbReference type="SMART" id="SM00365">
    <property type="entry name" value="LRR_SD22"/>
    <property type="match status" value="6"/>
</dbReference>
<dbReference type="Proteomes" id="UP001054945">
    <property type="component" value="Unassembled WGS sequence"/>
</dbReference>
<organism evidence="8 9">
    <name type="scientific">Caerostris extrusa</name>
    <name type="common">Bark spider</name>
    <name type="synonym">Caerostris bankana</name>
    <dbReference type="NCBI Taxonomy" id="172846"/>
    <lineage>
        <taxon>Eukaryota</taxon>
        <taxon>Metazoa</taxon>
        <taxon>Ecdysozoa</taxon>
        <taxon>Arthropoda</taxon>
        <taxon>Chelicerata</taxon>
        <taxon>Arachnida</taxon>
        <taxon>Araneae</taxon>
        <taxon>Araneomorphae</taxon>
        <taxon>Entelegynae</taxon>
        <taxon>Araneoidea</taxon>
        <taxon>Araneidae</taxon>
        <taxon>Caerostris</taxon>
    </lineage>
</organism>